<reference evidence="4 5" key="1">
    <citation type="journal article" date="2017" name="Nat. Commun.">
        <title>In situ click chemistry generation of cyclooxygenase-2 inhibitors.</title>
        <authorList>
            <person name="Bhardwaj A."/>
            <person name="Kaur J."/>
            <person name="Wuest M."/>
            <person name="Wuest F."/>
        </authorList>
    </citation>
    <scope>NUCLEOTIDE SEQUENCE [LARGE SCALE GENOMIC DNA]</scope>
    <source>
        <strain evidence="4">S2_012_000_R3_94</strain>
    </source>
</reference>
<dbReference type="GO" id="GO:0009279">
    <property type="term" value="C:cell outer membrane"/>
    <property type="evidence" value="ECO:0007669"/>
    <property type="project" value="UniProtKB-SubCell"/>
</dbReference>
<comment type="subunit">
    <text evidence="1">Component of the lipopolysaccharide transport and assembly complex.</text>
</comment>
<dbReference type="EMBL" id="VAFL01000001">
    <property type="protein sequence ID" value="TKW68463.1"/>
    <property type="molecule type" value="Genomic_DNA"/>
</dbReference>
<accession>A0A533IBE9</accession>
<feature type="chain" id="PRO_5022276682" description="LPS-assembly protein LptD" evidence="1">
    <location>
        <begin position="20"/>
        <end position="779"/>
    </location>
</feature>
<organism evidence="4 5">
    <name type="scientific">Paracoccus denitrificans</name>
    <dbReference type="NCBI Taxonomy" id="266"/>
    <lineage>
        <taxon>Bacteria</taxon>
        <taxon>Pseudomonadati</taxon>
        <taxon>Pseudomonadota</taxon>
        <taxon>Alphaproteobacteria</taxon>
        <taxon>Rhodobacterales</taxon>
        <taxon>Paracoccaceae</taxon>
        <taxon>Paracoccus</taxon>
    </lineage>
</organism>
<comment type="caution">
    <text evidence="4">The sequence shown here is derived from an EMBL/GenBank/DDBJ whole genome shotgun (WGS) entry which is preliminary data.</text>
</comment>
<sequence precursor="true">MMNRLLIASLCLTAAPAFGQDQANAPWWMSDPAYEGADGPALAPTESSDSNAPYADGTELSRLTDTVSNRPQDVSFNDQGTSDDGESATLLADYITLSGNRTLTASGGVVVWYQGSRLVADQVRYDGETGEMTVTGPIHLTRPALAGTEDDAILIADHAQLNQDLRDGMLRGARMVLAREMQMAATEVTLTGDGRYTTLNHVVASSCQICADDPIPLWEIRARQIVHDDEMNMLIMDHPQLRAFGLPIGSYPGRVTAPDPTVDRMSGFLRPQFRTTSNLGFGVMLPYFKTLGDHADLTLTPYLSASYTNTLMLRYRQAFWNGATEWNGAITRDDIREGETRGYLFGAAQWELPRGYTLGLQLQVVSDDGYLLDYDISDADRLWSGLTLERVTSDKLVWGRLGNYHSLRDDENNSTSPAQVADAMWVRRWRTGGGQAQLEWSAHVHRRPSGDNVAGRDMARGSVAFDWQRTEIISGGLVATGATGVSADIYAIRDDDRYDDTVSRVTPWLSAELRYPLTGSDGYASYVLEPVAQLVWSPHRDNDDIPNEDSTQVEFDEGNLFALSRYPGWDIQETGLRANLGVTWTRFDPTGWSLAMAAGRVFRDGADDDDDDDATSLLQRGSKSDWLLAGHFANNSGLTIANRALLNDDLEFTRDELRIGWVRPDLQFSLGYLWMEADSFEDRTKDLSELTSEVGWQVAEGWWANAHGRYDLEESATQRAGLGVTYRNECISVELAASRRFTDTEEVDPDTDIDLSIRLGGFGRAPAGKGTVARRNCLR</sequence>
<name>A0A533IBE9_PARDE</name>
<dbReference type="Pfam" id="PF04453">
    <property type="entry name" value="LptD"/>
    <property type="match status" value="1"/>
</dbReference>
<feature type="domain" description="LptD C-terminal" evidence="3">
    <location>
        <begin position="340"/>
        <end position="702"/>
    </location>
</feature>
<dbReference type="GO" id="GO:1990351">
    <property type="term" value="C:transporter complex"/>
    <property type="evidence" value="ECO:0007669"/>
    <property type="project" value="TreeGrafter"/>
</dbReference>
<comment type="function">
    <text evidence="1">Involved in the assembly of lipopolysaccharide (LPS) at the surface of the outer membrane.</text>
</comment>
<evidence type="ECO:0000259" key="3">
    <source>
        <dbReference type="Pfam" id="PF04453"/>
    </source>
</evidence>
<comment type="caution">
    <text evidence="1">Lacks conserved residue(s) required for the propagation of feature annotation.</text>
</comment>
<dbReference type="InterPro" id="IPR050218">
    <property type="entry name" value="LptD"/>
</dbReference>
<dbReference type="InterPro" id="IPR007543">
    <property type="entry name" value="LptD_C"/>
</dbReference>
<dbReference type="HAMAP" id="MF_01411">
    <property type="entry name" value="LPS_assembly_LptD"/>
    <property type="match status" value="1"/>
</dbReference>
<keyword evidence="1" id="KW-0472">Membrane</keyword>
<dbReference type="PANTHER" id="PTHR30189">
    <property type="entry name" value="LPS-ASSEMBLY PROTEIN"/>
    <property type="match status" value="1"/>
</dbReference>
<evidence type="ECO:0000313" key="4">
    <source>
        <dbReference type="EMBL" id="TKW68463.1"/>
    </source>
</evidence>
<gene>
    <name evidence="1" type="primary">lptD</name>
    <name evidence="4" type="ORF">DI616_00200</name>
</gene>
<feature type="signal peptide" evidence="1">
    <location>
        <begin position="1"/>
        <end position="19"/>
    </location>
</feature>
<evidence type="ECO:0000313" key="5">
    <source>
        <dbReference type="Proteomes" id="UP000315344"/>
    </source>
</evidence>
<evidence type="ECO:0000256" key="2">
    <source>
        <dbReference type="SAM" id="MobiDB-lite"/>
    </source>
</evidence>
<keyword evidence="1" id="KW-0732">Signal</keyword>
<dbReference type="PANTHER" id="PTHR30189:SF1">
    <property type="entry name" value="LPS-ASSEMBLY PROTEIN LPTD"/>
    <property type="match status" value="1"/>
</dbReference>
<keyword evidence="1" id="KW-0998">Cell outer membrane</keyword>
<comment type="similarity">
    <text evidence="1">Belongs to the LptD family.</text>
</comment>
<dbReference type="Proteomes" id="UP000315344">
    <property type="component" value="Unassembled WGS sequence"/>
</dbReference>
<dbReference type="AlphaFoldDB" id="A0A533IBE9"/>
<feature type="region of interest" description="Disordered" evidence="2">
    <location>
        <begin position="36"/>
        <end position="57"/>
    </location>
</feature>
<dbReference type="InterPro" id="IPR020889">
    <property type="entry name" value="LipoPS_assembly_LptD"/>
</dbReference>
<protein>
    <recommendedName>
        <fullName evidence="1">LPS-assembly protein LptD</fullName>
    </recommendedName>
</protein>
<dbReference type="GO" id="GO:0043165">
    <property type="term" value="P:Gram-negative-bacterium-type cell outer membrane assembly"/>
    <property type="evidence" value="ECO:0007669"/>
    <property type="project" value="UniProtKB-UniRule"/>
</dbReference>
<evidence type="ECO:0000256" key="1">
    <source>
        <dbReference type="HAMAP-Rule" id="MF_01411"/>
    </source>
</evidence>
<comment type="subcellular location">
    <subcellularLocation>
        <location evidence="1">Cell outer membrane</location>
    </subcellularLocation>
</comment>
<dbReference type="GO" id="GO:0015920">
    <property type="term" value="P:lipopolysaccharide transport"/>
    <property type="evidence" value="ECO:0007669"/>
    <property type="project" value="InterPro"/>
</dbReference>
<proteinExistence type="inferred from homology"/>